<dbReference type="InterPro" id="IPR031803">
    <property type="entry name" value="BAT_GAF/HTH-assoc"/>
</dbReference>
<organism evidence="2 3">
    <name type="scientific">Haladaptatus pallidirubidus</name>
    <dbReference type="NCBI Taxonomy" id="1008152"/>
    <lineage>
        <taxon>Archaea</taxon>
        <taxon>Methanobacteriati</taxon>
        <taxon>Methanobacteriota</taxon>
        <taxon>Stenosarchaea group</taxon>
        <taxon>Halobacteria</taxon>
        <taxon>Halobacteriales</taxon>
        <taxon>Haladaptataceae</taxon>
        <taxon>Haladaptatus</taxon>
    </lineage>
</organism>
<comment type="caution">
    <text evidence="2">The sequence shown here is derived from an EMBL/GenBank/DDBJ whole genome shotgun (WGS) entry which is preliminary data.</text>
</comment>
<dbReference type="Pfam" id="PF15915">
    <property type="entry name" value="BAT"/>
    <property type="match status" value="1"/>
</dbReference>
<dbReference type="EMBL" id="BAABKX010000016">
    <property type="protein sequence ID" value="GAA5059045.1"/>
    <property type="molecule type" value="Genomic_DNA"/>
</dbReference>
<dbReference type="Proteomes" id="UP001501729">
    <property type="component" value="Unassembled WGS sequence"/>
</dbReference>
<name>A0AAV3UMV4_9EURY</name>
<feature type="domain" description="Bacterioopsin transcriptional activator GAF and HTH associated" evidence="1">
    <location>
        <begin position="15"/>
        <end position="110"/>
    </location>
</feature>
<dbReference type="GeneID" id="68616441"/>
<reference evidence="2 3" key="1">
    <citation type="journal article" date="2019" name="Int. J. Syst. Evol. Microbiol.">
        <title>The Global Catalogue of Microorganisms (GCM) 10K type strain sequencing project: providing services to taxonomists for standard genome sequencing and annotation.</title>
        <authorList>
            <consortium name="The Broad Institute Genomics Platform"/>
            <consortium name="The Broad Institute Genome Sequencing Center for Infectious Disease"/>
            <person name="Wu L."/>
            <person name="Ma J."/>
        </authorList>
    </citation>
    <scope>NUCLEOTIDE SEQUENCE [LARGE SCALE GENOMIC DNA]</scope>
    <source>
        <strain evidence="2 3">JCM 17504</strain>
    </source>
</reference>
<sequence>MFVATFSLPAKGFALGHTLETAPDMTVKAERVAAHGTVWVMPCLWVTGGDFDAFDAALNSDPTVERVIESEAFDEETYYQLEWSDSVAQFVDALIDTEGAVLNAKAHDGT</sequence>
<accession>A0AAV3UMV4</accession>
<evidence type="ECO:0000313" key="2">
    <source>
        <dbReference type="EMBL" id="GAA5059045.1"/>
    </source>
</evidence>
<dbReference type="AlphaFoldDB" id="A0AAV3UMV4"/>
<keyword evidence="3" id="KW-1185">Reference proteome</keyword>
<proteinExistence type="predicted"/>
<gene>
    <name evidence="2" type="ORF">GCM10025751_42700</name>
</gene>
<protein>
    <recommendedName>
        <fullName evidence="1">Bacterioopsin transcriptional activator GAF and HTH associated domain-containing protein</fullName>
    </recommendedName>
</protein>
<evidence type="ECO:0000259" key="1">
    <source>
        <dbReference type="Pfam" id="PF15915"/>
    </source>
</evidence>
<evidence type="ECO:0000313" key="3">
    <source>
        <dbReference type="Proteomes" id="UP001501729"/>
    </source>
</evidence>
<dbReference type="RefSeq" id="WP_227778079.1">
    <property type="nucleotide sequence ID" value="NZ_BAABKX010000016.1"/>
</dbReference>